<sequence length="203" mass="23933">MNERQFHFQDLPVERFRRIFKYLAPHDLVNPFERLNQQFDIMFAQQPPYLPNNQQMSIQLYCHYLKKIVSKHASQIVYFHLSERSAPCGIDYFLGVAGENISHLLRIAQRSPYFSELYIESDLDYDRALSLNKQLGSLLCRQLVILHFITKEANRPLGDLVRIIDKLDVSEFKQSAAVFLLHTHLRPKLLQMNQVVHKKHGDR</sequence>
<feature type="domain" description="F-box" evidence="1">
    <location>
        <begin position="5"/>
        <end position="39"/>
    </location>
</feature>
<proteinExistence type="predicted"/>
<evidence type="ECO:0000313" key="3">
    <source>
        <dbReference type="Proteomes" id="UP000663855"/>
    </source>
</evidence>
<name>A0A815Y9X0_9BILA</name>
<dbReference type="InterPro" id="IPR001810">
    <property type="entry name" value="F-box_dom"/>
</dbReference>
<dbReference type="PROSITE" id="PS50181">
    <property type="entry name" value="FBOX"/>
    <property type="match status" value="1"/>
</dbReference>
<protein>
    <recommendedName>
        <fullName evidence="1">F-box domain-containing protein</fullName>
    </recommendedName>
</protein>
<comment type="caution">
    <text evidence="2">The sequence shown here is derived from an EMBL/GenBank/DDBJ whole genome shotgun (WGS) entry which is preliminary data.</text>
</comment>
<evidence type="ECO:0000313" key="2">
    <source>
        <dbReference type="EMBL" id="CAF1567886.1"/>
    </source>
</evidence>
<evidence type="ECO:0000259" key="1">
    <source>
        <dbReference type="PROSITE" id="PS50181"/>
    </source>
</evidence>
<accession>A0A815Y9X0</accession>
<reference evidence="2" key="1">
    <citation type="submission" date="2021-02" db="EMBL/GenBank/DDBJ databases">
        <authorList>
            <person name="Nowell W R."/>
        </authorList>
    </citation>
    <scope>NUCLEOTIDE SEQUENCE</scope>
</reference>
<dbReference type="EMBL" id="CAJNOV010015149">
    <property type="protein sequence ID" value="CAF1567886.1"/>
    <property type="molecule type" value="Genomic_DNA"/>
</dbReference>
<organism evidence="2 3">
    <name type="scientific">Rotaria magnacalcarata</name>
    <dbReference type="NCBI Taxonomy" id="392030"/>
    <lineage>
        <taxon>Eukaryota</taxon>
        <taxon>Metazoa</taxon>
        <taxon>Spiralia</taxon>
        <taxon>Gnathifera</taxon>
        <taxon>Rotifera</taxon>
        <taxon>Eurotatoria</taxon>
        <taxon>Bdelloidea</taxon>
        <taxon>Philodinida</taxon>
        <taxon>Philodinidae</taxon>
        <taxon>Rotaria</taxon>
    </lineage>
</organism>
<dbReference type="AlphaFoldDB" id="A0A815Y9X0"/>
<dbReference type="Proteomes" id="UP000663855">
    <property type="component" value="Unassembled WGS sequence"/>
</dbReference>
<gene>
    <name evidence="2" type="ORF">CJN711_LOCUS31675</name>
</gene>